<evidence type="ECO:0000313" key="1">
    <source>
        <dbReference type="EMBL" id="JAD30687.1"/>
    </source>
</evidence>
<name>A0A0A8Z756_ARUDO</name>
<dbReference type="EMBL" id="GBRH01267208">
    <property type="protein sequence ID" value="JAD30687.1"/>
    <property type="molecule type" value="Transcribed_RNA"/>
</dbReference>
<organism evidence="1">
    <name type="scientific">Arundo donax</name>
    <name type="common">Giant reed</name>
    <name type="synonym">Donax arundinaceus</name>
    <dbReference type="NCBI Taxonomy" id="35708"/>
    <lineage>
        <taxon>Eukaryota</taxon>
        <taxon>Viridiplantae</taxon>
        <taxon>Streptophyta</taxon>
        <taxon>Embryophyta</taxon>
        <taxon>Tracheophyta</taxon>
        <taxon>Spermatophyta</taxon>
        <taxon>Magnoliopsida</taxon>
        <taxon>Liliopsida</taxon>
        <taxon>Poales</taxon>
        <taxon>Poaceae</taxon>
        <taxon>PACMAD clade</taxon>
        <taxon>Arundinoideae</taxon>
        <taxon>Arundineae</taxon>
        <taxon>Arundo</taxon>
    </lineage>
</organism>
<dbReference type="AlphaFoldDB" id="A0A0A8Z756"/>
<protein>
    <submittedName>
        <fullName evidence="1">Uncharacterized protein</fullName>
    </submittedName>
</protein>
<reference evidence="1" key="1">
    <citation type="submission" date="2014-09" db="EMBL/GenBank/DDBJ databases">
        <authorList>
            <person name="Magalhaes I.L.F."/>
            <person name="Oliveira U."/>
            <person name="Santos F.R."/>
            <person name="Vidigal T.H.D.A."/>
            <person name="Brescovit A.D."/>
            <person name="Santos A.J."/>
        </authorList>
    </citation>
    <scope>NUCLEOTIDE SEQUENCE</scope>
    <source>
        <tissue evidence="1">Shoot tissue taken approximately 20 cm above the soil surface</tissue>
    </source>
</reference>
<accession>A0A0A8Z756</accession>
<reference evidence="1" key="2">
    <citation type="journal article" date="2015" name="Data Brief">
        <title>Shoot transcriptome of the giant reed, Arundo donax.</title>
        <authorList>
            <person name="Barrero R.A."/>
            <person name="Guerrero F.D."/>
            <person name="Moolhuijzen P."/>
            <person name="Goolsby J.A."/>
            <person name="Tidwell J."/>
            <person name="Bellgard S.E."/>
            <person name="Bellgard M.I."/>
        </authorList>
    </citation>
    <scope>NUCLEOTIDE SEQUENCE</scope>
    <source>
        <tissue evidence="1">Shoot tissue taken approximately 20 cm above the soil surface</tissue>
    </source>
</reference>
<sequence length="32" mass="3682">MIYAGSNMAIFLVSGEHVYYQTMYSNFGLLNF</sequence>
<proteinExistence type="predicted"/>